<gene>
    <name evidence="1" type="ORF">GWK47_042894</name>
</gene>
<dbReference type="EMBL" id="JACEEZ010008394">
    <property type="protein sequence ID" value="KAG0723344.1"/>
    <property type="molecule type" value="Genomic_DNA"/>
</dbReference>
<evidence type="ECO:0000313" key="2">
    <source>
        <dbReference type="Proteomes" id="UP000770661"/>
    </source>
</evidence>
<accession>A0A8J4YFM6</accession>
<protein>
    <submittedName>
        <fullName evidence="1">Uncharacterized protein</fullName>
    </submittedName>
</protein>
<dbReference type="AlphaFoldDB" id="A0A8J4YFM6"/>
<dbReference type="Proteomes" id="UP000770661">
    <property type="component" value="Unassembled WGS sequence"/>
</dbReference>
<comment type="caution">
    <text evidence="1">The sequence shown here is derived from an EMBL/GenBank/DDBJ whole genome shotgun (WGS) entry which is preliminary data.</text>
</comment>
<keyword evidence="2" id="KW-1185">Reference proteome</keyword>
<organism evidence="1 2">
    <name type="scientific">Chionoecetes opilio</name>
    <name type="common">Atlantic snow crab</name>
    <name type="synonym">Cancer opilio</name>
    <dbReference type="NCBI Taxonomy" id="41210"/>
    <lineage>
        <taxon>Eukaryota</taxon>
        <taxon>Metazoa</taxon>
        <taxon>Ecdysozoa</taxon>
        <taxon>Arthropoda</taxon>
        <taxon>Crustacea</taxon>
        <taxon>Multicrustacea</taxon>
        <taxon>Malacostraca</taxon>
        <taxon>Eumalacostraca</taxon>
        <taxon>Eucarida</taxon>
        <taxon>Decapoda</taxon>
        <taxon>Pleocyemata</taxon>
        <taxon>Brachyura</taxon>
        <taxon>Eubrachyura</taxon>
        <taxon>Majoidea</taxon>
        <taxon>Majidae</taxon>
        <taxon>Chionoecetes</taxon>
    </lineage>
</organism>
<reference evidence="1" key="1">
    <citation type="submission" date="2020-07" db="EMBL/GenBank/DDBJ databases">
        <title>The High-quality genome of the commercially important snow crab, Chionoecetes opilio.</title>
        <authorList>
            <person name="Jeong J.-H."/>
            <person name="Ryu S."/>
        </authorList>
    </citation>
    <scope>NUCLEOTIDE SEQUENCE</scope>
    <source>
        <strain evidence="1">MADBK_172401_WGS</strain>
        <tissue evidence="1">Digestive gland</tissue>
    </source>
</reference>
<dbReference type="OrthoDB" id="6778023at2759"/>
<sequence>MTRRRLHCLPHTIRTRLVSGSPPRVIPYHQCGNIYCCLPPLASPALTSPFTTDEMGPALSTLRPGKLRAGIMCRMSFLLHMTPPPLSPRTLLFPKPVGSGASSYVLETSTLLPIPKPGKDPTLPFTYRPITLLSCVGKLLERPGGHSPILVAGGWPPPERGPVVAFRPARST</sequence>
<proteinExistence type="predicted"/>
<evidence type="ECO:0000313" key="1">
    <source>
        <dbReference type="EMBL" id="KAG0723344.1"/>
    </source>
</evidence>
<name>A0A8J4YFM6_CHIOP</name>